<name>A0A2W4CQ69_9HYPH</name>
<comment type="caution">
    <text evidence="1">The sequence shown here is derived from an EMBL/GenBank/DDBJ whole genome shotgun (WGS) entry which is preliminary data.</text>
</comment>
<organism evidence="1 2">
    <name type="scientific">Rhizobium tubonense</name>
    <dbReference type="NCBI Taxonomy" id="484088"/>
    <lineage>
        <taxon>Bacteria</taxon>
        <taxon>Pseudomonadati</taxon>
        <taxon>Pseudomonadota</taxon>
        <taxon>Alphaproteobacteria</taxon>
        <taxon>Hyphomicrobiales</taxon>
        <taxon>Rhizobiaceae</taxon>
        <taxon>Rhizobium/Agrobacterium group</taxon>
        <taxon>Rhizobium</taxon>
    </lineage>
</organism>
<dbReference type="EMBL" id="PCDP01000082">
    <property type="protein sequence ID" value="PZM07604.1"/>
    <property type="molecule type" value="Genomic_DNA"/>
</dbReference>
<sequence>MTKALSSRVLDAQDLMSDAKNLNEAIYMAASDIQDRDKMSAIQAVADIIDKRLLAAREILEAVVEDME</sequence>
<reference evidence="1 2" key="1">
    <citation type="journal article" date="2018" name="Sci. Rep.">
        <title>Rhizobium tumorigenes sp. nov., a novel plant tumorigenic bacterium isolated from cane gall tumors on thornless blackberry.</title>
        <authorList>
            <person name="Kuzmanovi N."/>
            <person name="Smalla K."/>
            <person name="Gronow S."/>
            <person name="PuBawska J."/>
        </authorList>
    </citation>
    <scope>NUCLEOTIDE SEQUENCE [LARGE SCALE GENOMIC DNA]</scope>
    <source>
        <strain evidence="1 2">CCBAU 85046</strain>
    </source>
</reference>
<accession>A0A2W4CQ69</accession>
<keyword evidence="2" id="KW-1185">Reference proteome</keyword>
<protein>
    <submittedName>
        <fullName evidence="1">Uncharacterized protein</fullName>
    </submittedName>
</protein>
<evidence type="ECO:0000313" key="1">
    <source>
        <dbReference type="EMBL" id="PZM07604.1"/>
    </source>
</evidence>
<dbReference type="RefSeq" id="WP_111164264.1">
    <property type="nucleotide sequence ID" value="NZ_PCDP01000082.1"/>
</dbReference>
<dbReference type="AlphaFoldDB" id="A0A2W4CQ69"/>
<proteinExistence type="predicted"/>
<dbReference type="Proteomes" id="UP000248925">
    <property type="component" value="Unassembled WGS sequence"/>
</dbReference>
<evidence type="ECO:0000313" key="2">
    <source>
        <dbReference type="Proteomes" id="UP000248925"/>
    </source>
</evidence>
<gene>
    <name evidence="1" type="ORF">CPY51_31235</name>
</gene>